<feature type="region of interest" description="Disordered" evidence="1">
    <location>
        <begin position="1022"/>
        <end position="1056"/>
    </location>
</feature>
<dbReference type="InterPro" id="IPR013087">
    <property type="entry name" value="Znf_C2H2_type"/>
</dbReference>
<comment type="caution">
    <text evidence="3">The sequence shown here is derived from an EMBL/GenBank/DDBJ whole genome shotgun (WGS) entry which is preliminary data.</text>
</comment>
<feature type="compositionally biased region" description="Polar residues" evidence="1">
    <location>
        <begin position="396"/>
        <end position="406"/>
    </location>
</feature>
<evidence type="ECO:0000256" key="1">
    <source>
        <dbReference type="SAM" id="MobiDB-lite"/>
    </source>
</evidence>
<feature type="domain" description="C2H2-type" evidence="2">
    <location>
        <begin position="269"/>
        <end position="296"/>
    </location>
</feature>
<dbReference type="OrthoDB" id="20872at2759"/>
<feature type="domain" description="C2H2-type" evidence="2">
    <location>
        <begin position="349"/>
        <end position="369"/>
    </location>
</feature>
<feature type="domain" description="C2H2-type" evidence="2">
    <location>
        <begin position="679"/>
        <end position="706"/>
    </location>
</feature>
<accession>A0A3D8RZ24</accession>
<feature type="region of interest" description="Disordered" evidence="1">
    <location>
        <begin position="383"/>
        <end position="406"/>
    </location>
</feature>
<reference evidence="3 4" key="1">
    <citation type="journal article" date="2018" name="IMA Fungus">
        <title>IMA Genome-F 9: Draft genome sequence of Annulohypoxylon stygium, Aspergillus mulundensis, Berkeleyomyces basicola (syn. Thielaviopsis basicola), Ceratocystis smalleyi, two Cercospora beticola strains, Coleophoma cylindrospora, Fusarium fracticaudum, Phialophora cf. hyalina, and Morchella septimelata.</title>
        <authorList>
            <person name="Wingfield B.D."/>
            <person name="Bills G.F."/>
            <person name="Dong Y."/>
            <person name="Huang W."/>
            <person name="Nel W.J."/>
            <person name="Swalarsk-Parry B.S."/>
            <person name="Vaghefi N."/>
            <person name="Wilken P.M."/>
            <person name="An Z."/>
            <person name="de Beer Z.W."/>
            <person name="De Vos L."/>
            <person name="Chen L."/>
            <person name="Duong T.A."/>
            <person name="Gao Y."/>
            <person name="Hammerbacher A."/>
            <person name="Kikkert J.R."/>
            <person name="Li Y."/>
            <person name="Li H."/>
            <person name="Li K."/>
            <person name="Li Q."/>
            <person name="Liu X."/>
            <person name="Ma X."/>
            <person name="Naidoo K."/>
            <person name="Pethybridge S.J."/>
            <person name="Sun J."/>
            <person name="Steenkamp E.T."/>
            <person name="van der Nest M.A."/>
            <person name="van Wyk S."/>
            <person name="Wingfield M.J."/>
            <person name="Xiong C."/>
            <person name="Yue Q."/>
            <person name="Zhang X."/>
        </authorList>
    </citation>
    <scope>NUCLEOTIDE SEQUENCE [LARGE SCALE GENOMIC DNA]</scope>
    <source>
        <strain evidence="3 4">DSM 5745</strain>
    </source>
</reference>
<dbReference type="PANTHER" id="PTHR35391:SF7">
    <property type="entry name" value="C2H2-TYPE DOMAIN-CONTAINING PROTEIN"/>
    <property type="match status" value="1"/>
</dbReference>
<dbReference type="SMART" id="SM00355">
    <property type="entry name" value="ZnF_C2H2"/>
    <property type="match status" value="5"/>
</dbReference>
<dbReference type="RefSeq" id="XP_026603985.1">
    <property type="nucleotide sequence ID" value="XM_026748153.1"/>
</dbReference>
<keyword evidence="4" id="KW-1185">Reference proteome</keyword>
<gene>
    <name evidence="3" type="ORF">DSM5745_06137</name>
</gene>
<dbReference type="STRING" id="1810919.A0A3D8RZ24"/>
<dbReference type="Proteomes" id="UP000256690">
    <property type="component" value="Unassembled WGS sequence"/>
</dbReference>
<feature type="domain" description="C2H2-type" evidence="2">
    <location>
        <begin position="711"/>
        <end position="741"/>
    </location>
</feature>
<evidence type="ECO:0000313" key="4">
    <source>
        <dbReference type="Proteomes" id="UP000256690"/>
    </source>
</evidence>
<name>A0A3D8RZ24_9EURO</name>
<feature type="domain" description="C2H2-type" evidence="2">
    <location>
        <begin position="300"/>
        <end position="326"/>
    </location>
</feature>
<sequence length="1321" mass="147588">MAEEITLMHQLSNTIRKASRDGQNEKAATAFRILDEEGNDIGQSFMDLFALGIIQRRFPGSDQALQKRLAAAMLVRRKRILYRRSRYLKAPSKTSSAPDKLVPFSRTIQTIVEVPALVPVAQTSEPIIKARSIASSRAVTATTLNIELWKRASAPSVISRAKTIHWAGSEQFDFPPPPLGPIQRRLKAVKQRHMVEYDALINSLPSSEQSHRNALFQEELEKKMESERIACNNGSMEIICPYCCCSLSSSIVTNKQKWIEHVKYDLDPYVCLFDNCASPSDLYNHSEDWLKHMRQHRVRWRCTAKSHGVLRFQTKEEYEEHMTTKHKSTKSQLAILAERSSRSSGPLFESCPLCGKSGDPGLEEHVASHLRYLALKSLPFPEDEGYDNGSEDLKSEFQSSGARTRSTMLEDGDLLMLSPEDTHMDDVFKSEHSTSYPLPPGSKAGLAQESDQQTDPGSEPETKLELEQWDPDFSDDLLYDGWLKLSYRQRARREKMLTKRGLPIPGRDFPLEPAEEEEPGISAPSPFDDETAAELFKGSIENRADRAKLAETLFSHPRSNASKQSYRPPPPILPVNLGVMGYSTTTPNSSGWEFMDHARSTDYDPTSDPILATLQAGMLPRNVEPELPPSKSSDGPSVDVNRADRGLIESTTTSLYPISEDSFDGSEVDMVSYGSERPEQCPIVTCNYHARGFARKYDKRRHLLTHYGGSMMCGFCPDSVPDVSKSFDRADVFKRHLVAKHGAFQEVSVVSQHHTAVVSCSNCSDDFITVQEFYKHLDECTIRAILQTNQTATMSSDQSKKDTAEAIIQEQPPGAQPSHDHRVVVTKPPSDYHQIYNTIDQQHPLEGTNVGNVTAAESPVPRRVHFEEGSGSSSINNAYTTRMDSGQEAQVRSMLCRGCGSEWTSSRPLAFGCPNCLHPDITQVMGPYESGAQVRAIPGSGHGTFDPPADYWQSMPATDRGSHAGSAKEAFNSYANARDATLSTDVLLTQYRDVFLDMHSDLPENERLELWKQWLSRFLPAGSDRPPDDSNAYYHQSRSTESQPPQLPSIDPLTAFSNYKPTAEHAPMANFPEVHSAPIDLLTEYEGRDFGRAQSVPLLLSNFGENGVADAGSLSIIGQETFVTDAITVDRANMVAGSESEARDQRLKRPWFDPGLTEHDHAVAKSPRTHMNEFARPSWFNSDSSWGYPSAGSNASHQECTPYTQMPTRSNAPPPENPEWDNLGIVSNRGHYYDPGDFQFQRDMPTDQYQDPIWQPRNGLENTNALSDVEMPSILPTPESTAWGAPGTGSQRTNYHLNSLYYHNKAMQFDVFQANHKARER</sequence>
<protein>
    <recommendedName>
        <fullName evidence="2">C2H2-type domain-containing protein</fullName>
    </recommendedName>
</protein>
<evidence type="ECO:0000313" key="3">
    <source>
        <dbReference type="EMBL" id="RDW79285.1"/>
    </source>
</evidence>
<dbReference type="PANTHER" id="PTHR35391">
    <property type="entry name" value="C2H2-TYPE DOMAIN-CONTAINING PROTEIN-RELATED"/>
    <property type="match status" value="1"/>
</dbReference>
<dbReference type="GeneID" id="38116507"/>
<feature type="compositionally biased region" description="Polar residues" evidence="1">
    <location>
        <begin position="1188"/>
        <end position="1211"/>
    </location>
</feature>
<proteinExistence type="predicted"/>
<feature type="region of interest" description="Disordered" evidence="1">
    <location>
        <begin position="1188"/>
        <end position="1215"/>
    </location>
</feature>
<dbReference type="EMBL" id="PVWQ01000006">
    <property type="protein sequence ID" value="RDW79285.1"/>
    <property type="molecule type" value="Genomic_DNA"/>
</dbReference>
<feature type="region of interest" description="Disordered" evidence="1">
    <location>
        <begin position="502"/>
        <end position="527"/>
    </location>
</feature>
<organism evidence="3 4">
    <name type="scientific">Aspergillus mulundensis</name>
    <dbReference type="NCBI Taxonomy" id="1810919"/>
    <lineage>
        <taxon>Eukaryota</taxon>
        <taxon>Fungi</taxon>
        <taxon>Dikarya</taxon>
        <taxon>Ascomycota</taxon>
        <taxon>Pezizomycotina</taxon>
        <taxon>Eurotiomycetes</taxon>
        <taxon>Eurotiomycetidae</taxon>
        <taxon>Eurotiales</taxon>
        <taxon>Aspergillaceae</taxon>
        <taxon>Aspergillus</taxon>
        <taxon>Aspergillus subgen. Nidulantes</taxon>
    </lineage>
</organism>
<evidence type="ECO:0000259" key="2">
    <source>
        <dbReference type="SMART" id="SM00355"/>
    </source>
</evidence>
<feature type="region of interest" description="Disordered" evidence="1">
    <location>
        <begin position="430"/>
        <end position="469"/>
    </location>
</feature>
<feature type="compositionally biased region" description="Polar residues" evidence="1">
    <location>
        <begin position="1033"/>
        <end position="1044"/>
    </location>
</feature>